<accession>A0A8D8Q532</accession>
<feature type="compositionally biased region" description="Basic and acidic residues" evidence="1">
    <location>
        <begin position="31"/>
        <end position="47"/>
    </location>
</feature>
<feature type="compositionally biased region" description="Pro residues" evidence="1">
    <location>
        <begin position="218"/>
        <end position="230"/>
    </location>
</feature>
<feature type="region of interest" description="Disordered" evidence="1">
    <location>
        <begin position="210"/>
        <end position="232"/>
    </location>
</feature>
<proteinExistence type="predicted"/>
<evidence type="ECO:0000313" key="2">
    <source>
        <dbReference type="EMBL" id="CAG6625289.1"/>
    </source>
</evidence>
<sequence length="279" mass="31320">MFNFIKKTSSSGLATGVDREEKERRKKEKKERKEREKKERGHGGEDILRIDDVRRSLKLRSRRKDKEKLPSGITADYSAQFLSEYDREQGNSHHTGILKGPKINVVNEDLTDDNGVLLHNTRQNELITYSNLPNIKHTSRVFIGNESARLLAQKNGDMDNHHPAASSVESLTTEDSSSFLTPPFSTSPVGEGQGFHSRFLSTQGLGFGSSTEDLTPDLPLPSVPPPPLPAPRQLTIHRQAGRSDFGFSLRRAMIVERSGSSGSFCLKPVICIRWTWRKQ</sequence>
<dbReference type="EMBL" id="HBUF01059451">
    <property type="protein sequence ID" value="CAG6625287.1"/>
    <property type="molecule type" value="Transcribed_RNA"/>
</dbReference>
<feature type="compositionally biased region" description="Polar residues" evidence="1">
    <location>
        <begin position="1"/>
        <end position="13"/>
    </location>
</feature>
<feature type="compositionally biased region" description="Low complexity" evidence="1">
    <location>
        <begin position="176"/>
        <end position="188"/>
    </location>
</feature>
<feature type="region of interest" description="Disordered" evidence="1">
    <location>
        <begin position="156"/>
        <end position="195"/>
    </location>
</feature>
<organism evidence="2">
    <name type="scientific">Cacopsylla melanoneura</name>
    <dbReference type="NCBI Taxonomy" id="428564"/>
    <lineage>
        <taxon>Eukaryota</taxon>
        <taxon>Metazoa</taxon>
        <taxon>Ecdysozoa</taxon>
        <taxon>Arthropoda</taxon>
        <taxon>Hexapoda</taxon>
        <taxon>Insecta</taxon>
        <taxon>Pterygota</taxon>
        <taxon>Neoptera</taxon>
        <taxon>Paraneoptera</taxon>
        <taxon>Hemiptera</taxon>
        <taxon>Sternorrhyncha</taxon>
        <taxon>Psylloidea</taxon>
        <taxon>Psyllidae</taxon>
        <taxon>Psyllinae</taxon>
        <taxon>Cacopsylla</taxon>
    </lineage>
</organism>
<evidence type="ECO:0000256" key="1">
    <source>
        <dbReference type="SAM" id="MobiDB-lite"/>
    </source>
</evidence>
<dbReference type="AlphaFoldDB" id="A0A8D8Q532"/>
<reference evidence="2" key="1">
    <citation type="submission" date="2021-05" db="EMBL/GenBank/DDBJ databases">
        <authorList>
            <person name="Alioto T."/>
            <person name="Alioto T."/>
            <person name="Gomez Garrido J."/>
        </authorList>
    </citation>
    <scope>NUCLEOTIDE SEQUENCE</scope>
</reference>
<name>A0A8D8Q532_9HEMI</name>
<feature type="region of interest" description="Disordered" evidence="1">
    <location>
        <begin position="1"/>
        <end position="47"/>
    </location>
</feature>
<dbReference type="EMBL" id="HBUF01059452">
    <property type="protein sequence ID" value="CAG6625289.1"/>
    <property type="molecule type" value="Transcribed_RNA"/>
</dbReference>
<protein>
    <submittedName>
        <fullName evidence="2">Uncharacterized protein</fullName>
    </submittedName>
</protein>